<evidence type="ECO:0000313" key="2">
    <source>
        <dbReference type="Ensembl" id="ENSSANP00000051999.1"/>
    </source>
</evidence>
<dbReference type="InterPro" id="IPR002130">
    <property type="entry name" value="Cyclophilin-type_PPIase_dom"/>
</dbReference>
<organism evidence="2 3">
    <name type="scientific">Sinocyclocheilus anshuiensis</name>
    <dbReference type="NCBI Taxonomy" id="1608454"/>
    <lineage>
        <taxon>Eukaryota</taxon>
        <taxon>Metazoa</taxon>
        <taxon>Chordata</taxon>
        <taxon>Craniata</taxon>
        <taxon>Vertebrata</taxon>
        <taxon>Euteleostomi</taxon>
        <taxon>Actinopterygii</taxon>
        <taxon>Neopterygii</taxon>
        <taxon>Teleostei</taxon>
        <taxon>Ostariophysi</taxon>
        <taxon>Cypriniformes</taxon>
        <taxon>Cyprinidae</taxon>
        <taxon>Cyprininae</taxon>
        <taxon>Sinocyclocheilus</taxon>
    </lineage>
</organism>
<dbReference type="GO" id="GO:0003755">
    <property type="term" value="F:peptidyl-prolyl cis-trans isomerase activity"/>
    <property type="evidence" value="ECO:0007669"/>
    <property type="project" value="InterPro"/>
</dbReference>
<dbReference type="Proteomes" id="UP000472260">
    <property type="component" value="Unassembled WGS sequence"/>
</dbReference>
<reference evidence="2" key="1">
    <citation type="submission" date="2025-08" db="UniProtKB">
        <authorList>
            <consortium name="Ensembl"/>
        </authorList>
    </citation>
    <scope>IDENTIFICATION</scope>
</reference>
<evidence type="ECO:0000259" key="1">
    <source>
        <dbReference type="PROSITE" id="PS50072"/>
    </source>
</evidence>
<dbReference type="GO" id="GO:0005737">
    <property type="term" value="C:cytoplasm"/>
    <property type="evidence" value="ECO:0007669"/>
    <property type="project" value="TreeGrafter"/>
</dbReference>
<sequence length="304" mass="34305">KSLSTFPPPQHSTAGTQTIFVRSTKRNFKSLRKAVCSSHTRGLKTKFPESFDDPTIHPVLECDWHDYLSNKNKELKGEVWQYSGCLMSFANGQLLGDERKLSIHNYFSFHRPQALYKALAEEYYTSNLRSTGHTFVYMDIESGGEAFGRLLFELFSDVCPKTCKNFKTLCSGEAGLSKSNLELSYKGSIFHRVLPNGWLQGRDISPERKGIGGESIYGPTFEDENFVVSHNKRGILGMVNQGAHSNSSQFYITLQPTSWMDHKYVAFGQLVEGTEVLKRLEAVPTYNERPKQNCKIAACGVFEP</sequence>
<proteinExistence type="predicted"/>
<dbReference type="PRINTS" id="PR00153">
    <property type="entry name" value="CSAPPISMRASE"/>
</dbReference>
<keyword evidence="3" id="KW-1185">Reference proteome</keyword>
<dbReference type="PANTHER" id="PTHR11071:SF561">
    <property type="entry name" value="PEPTIDYL-PROLYL CIS-TRANS ISOMERASE D-RELATED"/>
    <property type="match status" value="1"/>
</dbReference>
<accession>A0A671P3P9</accession>
<gene>
    <name evidence="2" type="primary">LOC107696084</name>
</gene>
<dbReference type="PANTHER" id="PTHR11071">
    <property type="entry name" value="PEPTIDYL-PROLYL CIS-TRANS ISOMERASE"/>
    <property type="match status" value="1"/>
</dbReference>
<evidence type="ECO:0000313" key="3">
    <source>
        <dbReference type="Proteomes" id="UP000472260"/>
    </source>
</evidence>
<dbReference type="SUPFAM" id="SSF50891">
    <property type="entry name" value="Cyclophilin-like"/>
    <property type="match status" value="1"/>
</dbReference>
<reference evidence="2" key="2">
    <citation type="submission" date="2025-09" db="UniProtKB">
        <authorList>
            <consortium name="Ensembl"/>
        </authorList>
    </citation>
    <scope>IDENTIFICATION</scope>
</reference>
<dbReference type="InterPro" id="IPR029000">
    <property type="entry name" value="Cyclophilin-like_dom_sf"/>
</dbReference>
<feature type="domain" description="PPIase cyclophilin-type" evidence="1">
    <location>
        <begin position="137"/>
        <end position="301"/>
    </location>
</feature>
<dbReference type="PROSITE" id="PS50072">
    <property type="entry name" value="CSA_PPIASE_2"/>
    <property type="match status" value="1"/>
</dbReference>
<name>A0A671P3P9_9TELE</name>
<dbReference type="Ensembl" id="ENSSANT00000055276.1">
    <property type="protein sequence ID" value="ENSSANP00000051999.1"/>
    <property type="gene ID" value="ENSSANG00000026005.1"/>
</dbReference>
<dbReference type="FunFam" id="2.40.100.10:FF:000048">
    <property type="entry name" value="Peptidyl-prolyl cis-trans isomerase"/>
    <property type="match status" value="1"/>
</dbReference>
<dbReference type="Pfam" id="PF00160">
    <property type="entry name" value="Pro_isomerase"/>
    <property type="match status" value="1"/>
</dbReference>
<dbReference type="Gene3D" id="2.40.100.10">
    <property type="entry name" value="Cyclophilin-like"/>
    <property type="match status" value="1"/>
</dbReference>
<protein>
    <submittedName>
        <fullName evidence="2">Peptidyl-prolyl cis-trans isomerase-like 6</fullName>
    </submittedName>
</protein>
<dbReference type="AlphaFoldDB" id="A0A671P3P9"/>